<evidence type="ECO:0000313" key="1">
    <source>
        <dbReference type="EMBL" id="CAH2299373.1"/>
    </source>
</evidence>
<proteinExistence type="predicted"/>
<dbReference type="AlphaFoldDB" id="A0AAD1WCC5"/>
<dbReference type="Proteomes" id="UP001295444">
    <property type="component" value="Chromosome 06"/>
</dbReference>
<dbReference type="EMBL" id="OW240917">
    <property type="protein sequence ID" value="CAH2299373.1"/>
    <property type="molecule type" value="Genomic_DNA"/>
</dbReference>
<keyword evidence="2" id="KW-1185">Reference proteome</keyword>
<accession>A0AAD1WCC5</accession>
<reference evidence="1" key="1">
    <citation type="submission" date="2022-03" db="EMBL/GenBank/DDBJ databases">
        <authorList>
            <person name="Alioto T."/>
            <person name="Alioto T."/>
            <person name="Gomez Garrido J."/>
        </authorList>
    </citation>
    <scope>NUCLEOTIDE SEQUENCE</scope>
</reference>
<protein>
    <submittedName>
        <fullName evidence="1">Uncharacterized protein</fullName>
    </submittedName>
</protein>
<organism evidence="1 2">
    <name type="scientific">Pelobates cultripes</name>
    <name type="common">Western spadefoot toad</name>
    <dbReference type="NCBI Taxonomy" id="61616"/>
    <lineage>
        <taxon>Eukaryota</taxon>
        <taxon>Metazoa</taxon>
        <taxon>Chordata</taxon>
        <taxon>Craniata</taxon>
        <taxon>Vertebrata</taxon>
        <taxon>Euteleostomi</taxon>
        <taxon>Amphibia</taxon>
        <taxon>Batrachia</taxon>
        <taxon>Anura</taxon>
        <taxon>Pelobatoidea</taxon>
        <taxon>Pelobatidae</taxon>
        <taxon>Pelobates</taxon>
    </lineage>
</organism>
<evidence type="ECO:0000313" key="2">
    <source>
        <dbReference type="Proteomes" id="UP001295444"/>
    </source>
</evidence>
<gene>
    <name evidence="1" type="ORF">PECUL_23A045035</name>
</gene>
<name>A0AAD1WCC5_PELCU</name>
<sequence>MAIVYHGGMADPPRNQVTEVTASMRQMNDRLESLEAHNCPSSQHTYGIEELLSHNRNSHNWPSKNTHTAMTELTAYIEVHVRSPPHKLVQAYNVGGFRHFLPHQNNVTIPSFAYSILTCKNTGSLCMDLPSTTTSQGGHEVLIQYYPTNNAYLS</sequence>